<comment type="subunit">
    <text evidence="8">Heterohexamer.</text>
</comment>
<dbReference type="GO" id="GO:0005743">
    <property type="term" value="C:mitochondrial inner membrane"/>
    <property type="evidence" value="ECO:0007669"/>
    <property type="project" value="UniProtKB-SubCell"/>
</dbReference>
<evidence type="ECO:0000256" key="6">
    <source>
        <dbReference type="ARBA" id="ARBA00023157"/>
    </source>
</evidence>
<dbReference type="SUPFAM" id="SSF144122">
    <property type="entry name" value="Tim10-like"/>
    <property type="match status" value="1"/>
</dbReference>
<feature type="domain" description="Tim10-like" evidence="9">
    <location>
        <begin position="26"/>
        <end position="88"/>
    </location>
</feature>
<keyword evidence="7 8" id="KW-0143">Chaperone</keyword>
<evidence type="ECO:0000256" key="7">
    <source>
        <dbReference type="ARBA" id="ARBA00023186"/>
    </source>
</evidence>
<protein>
    <recommendedName>
        <fullName evidence="8">Mitochondrial import inner membrane translocase subunit</fullName>
    </recommendedName>
</protein>
<accession>A0AAN6YF38</accession>
<evidence type="ECO:0000313" key="11">
    <source>
        <dbReference type="Proteomes" id="UP001301769"/>
    </source>
</evidence>
<evidence type="ECO:0000256" key="3">
    <source>
        <dbReference type="ARBA" id="ARBA00022792"/>
    </source>
</evidence>
<dbReference type="AlphaFoldDB" id="A0AAN6YF38"/>
<keyword evidence="8" id="KW-0813">Transport</keyword>
<evidence type="ECO:0000256" key="5">
    <source>
        <dbReference type="ARBA" id="ARBA00023010"/>
    </source>
</evidence>
<dbReference type="InterPro" id="IPR035427">
    <property type="entry name" value="Tim10-like_dom_sf"/>
</dbReference>
<keyword evidence="8" id="KW-0496">Mitochondrion</keyword>
<gene>
    <name evidence="10" type="ORF">QBC37DRAFT_369392</name>
</gene>
<reference evidence="10" key="1">
    <citation type="journal article" date="2023" name="Mol. Phylogenet. Evol.">
        <title>Genome-scale phylogeny and comparative genomics of the fungal order Sordariales.</title>
        <authorList>
            <person name="Hensen N."/>
            <person name="Bonometti L."/>
            <person name="Westerberg I."/>
            <person name="Brannstrom I.O."/>
            <person name="Guillou S."/>
            <person name="Cros-Aarteil S."/>
            <person name="Calhoun S."/>
            <person name="Haridas S."/>
            <person name="Kuo A."/>
            <person name="Mondo S."/>
            <person name="Pangilinan J."/>
            <person name="Riley R."/>
            <person name="LaButti K."/>
            <person name="Andreopoulos B."/>
            <person name="Lipzen A."/>
            <person name="Chen C."/>
            <person name="Yan M."/>
            <person name="Daum C."/>
            <person name="Ng V."/>
            <person name="Clum A."/>
            <person name="Steindorff A."/>
            <person name="Ohm R.A."/>
            <person name="Martin F."/>
            <person name="Silar P."/>
            <person name="Natvig D.O."/>
            <person name="Lalanne C."/>
            <person name="Gautier V."/>
            <person name="Ament-Velasquez S.L."/>
            <person name="Kruys A."/>
            <person name="Hutchinson M.I."/>
            <person name="Powell A.J."/>
            <person name="Barry K."/>
            <person name="Miller A.N."/>
            <person name="Grigoriev I.V."/>
            <person name="Debuchy R."/>
            <person name="Gladieux P."/>
            <person name="Hiltunen Thoren M."/>
            <person name="Johannesson H."/>
        </authorList>
    </citation>
    <scope>NUCLEOTIDE SEQUENCE</scope>
    <source>
        <strain evidence="10">PSN293</strain>
    </source>
</reference>
<evidence type="ECO:0000256" key="1">
    <source>
        <dbReference type="ARBA" id="ARBA00004137"/>
    </source>
</evidence>
<dbReference type="Pfam" id="PF02953">
    <property type="entry name" value="zf-Tim10_DDP"/>
    <property type="match status" value="1"/>
</dbReference>
<evidence type="ECO:0000256" key="2">
    <source>
        <dbReference type="ARBA" id="ARBA00006720"/>
    </source>
</evidence>
<comment type="domain">
    <text evidence="8">The twin CX3C motif contains 4 conserved Cys residues that form 2 disulfide bonds in the mitochondrial intermembrane space.</text>
</comment>
<keyword evidence="3 8" id="KW-0472">Membrane</keyword>
<comment type="function">
    <text evidence="8">Mitochondrial intermembrane chaperone that participates in the import and insertion of some multi-pass transmembrane proteins into the mitochondrial inner membrane. Also required for the transfer of beta-barrel precursors from the TOM complex to the sorting and assembly machinery (SAM complex) of the outer membrane. Acts as a chaperone-like protein that protects the hydrophobic precursors from aggregation and guide them through the mitochondrial intermembrane space.</text>
</comment>
<dbReference type="Proteomes" id="UP001301769">
    <property type="component" value="Unassembled WGS sequence"/>
</dbReference>
<sequence length="96" mass="10918">MDSQATVSQADIERLSDKDKADLRQVLAKEEQRNFVQQQSHTFTEICWKKCITSNIKSNVLDSSEGNCLANCVERFFDVTITTQKHLSAMRNQAGH</sequence>
<comment type="subcellular location">
    <subcellularLocation>
        <location evidence="1 8">Mitochondrion inner membrane</location>
        <topology evidence="1 8">Peripheral membrane protein</topology>
        <orientation evidence="1 8">Intermembrane side</orientation>
    </subcellularLocation>
</comment>
<evidence type="ECO:0000256" key="8">
    <source>
        <dbReference type="RuleBase" id="RU367043"/>
    </source>
</evidence>
<dbReference type="InterPro" id="IPR004217">
    <property type="entry name" value="Tim10-like"/>
</dbReference>
<comment type="caution">
    <text evidence="10">The sequence shown here is derived from an EMBL/GenBank/DDBJ whole genome shotgun (WGS) entry which is preliminary data.</text>
</comment>
<evidence type="ECO:0000259" key="9">
    <source>
        <dbReference type="Pfam" id="PF02953"/>
    </source>
</evidence>
<organism evidence="10 11">
    <name type="scientific">Rhypophila decipiens</name>
    <dbReference type="NCBI Taxonomy" id="261697"/>
    <lineage>
        <taxon>Eukaryota</taxon>
        <taxon>Fungi</taxon>
        <taxon>Dikarya</taxon>
        <taxon>Ascomycota</taxon>
        <taxon>Pezizomycotina</taxon>
        <taxon>Sordariomycetes</taxon>
        <taxon>Sordariomycetidae</taxon>
        <taxon>Sordariales</taxon>
        <taxon>Naviculisporaceae</taxon>
        <taxon>Rhypophila</taxon>
    </lineage>
</organism>
<keyword evidence="6 8" id="KW-1015">Disulfide bond</keyword>
<dbReference type="GO" id="GO:0015031">
    <property type="term" value="P:protein transport"/>
    <property type="evidence" value="ECO:0007669"/>
    <property type="project" value="UniProtKB-KW"/>
</dbReference>
<keyword evidence="4 8" id="KW-0653">Protein transport</keyword>
<evidence type="ECO:0000313" key="10">
    <source>
        <dbReference type="EMBL" id="KAK4218148.1"/>
    </source>
</evidence>
<keyword evidence="3 8" id="KW-0999">Mitochondrion inner membrane</keyword>
<reference evidence="10" key="2">
    <citation type="submission" date="2023-05" db="EMBL/GenBank/DDBJ databases">
        <authorList>
            <consortium name="Lawrence Berkeley National Laboratory"/>
            <person name="Steindorff A."/>
            <person name="Hensen N."/>
            <person name="Bonometti L."/>
            <person name="Westerberg I."/>
            <person name="Brannstrom I.O."/>
            <person name="Guillou S."/>
            <person name="Cros-Aarteil S."/>
            <person name="Calhoun S."/>
            <person name="Haridas S."/>
            <person name="Kuo A."/>
            <person name="Mondo S."/>
            <person name="Pangilinan J."/>
            <person name="Riley R."/>
            <person name="Labutti K."/>
            <person name="Andreopoulos B."/>
            <person name="Lipzen A."/>
            <person name="Chen C."/>
            <person name="Yanf M."/>
            <person name="Daum C."/>
            <person name="Ng V."/>
            <person name="Clum A."/>
            <person name="Ohm R."/>
            <person name="Martin F."/>
            <person name="Silar P."/>
            <person name="Natvig D."/>
            <person name="Lalanne C."/>
            <person name="Gautier V."/>
            <person name="Ament-Velasquez S.L."/>
            <person name="Kruys A."/>
            <person name="Hutchinson M.I."/>
            <person name="Powell A.J."/>
            <person name="Barry K."/>
            <person name="Miller A.N."/>
            <person name="Grigoriev I.V."/>
            <person name="Debuchy R."/>
            <person name="Gladieux P."/>
            <person name="Thoren M.H."/>
            <person name="Johannesson H."/>
        </authorList>
    </citation>
    <scope>NUCLEOTIDE SEQUENCE</scope>
    <source>
        <strain evidence="10">PSN293</strain>
    </source>
</reference>
<name>A0AAN6YF38_9PEZI</name>
<comment type="similarity">
    <text evidence="2 8">Belongs to the small Tim family.</text>
</comment>
<keyword evidence="5 8" id="KW-0811">Translocation</keyword>
<evidence type="ECO:0000256" key="4">
    <source>
        <dbReference type="ARBA" id="ARBA00022927"/>
    </source>
</evidence>
<keyword evidence="11" id="KW-1185">Reference proteome</keyword>
<proteinExistence type="inferred from homology"/>
<dbReference type="Gene3D" id="1.10.287.810">
    <property type="entry name" value="Mitochondrial import inner membrane translocase subunit tim13 like domains"/>
    <property type="match status" value="1"/>
</dbReference>
<dbReference type="EMBL" id="MU858055">
    <property type="protein sequence ID" value="KAK4218148.1"/>
    <property type="molecule type" value="Genomic_DNA"/>
</dbReference>